<proteinExistence type="predicted"/>
<dbReference type="STRING" id="1391627.SAMN05216464_11134"/>
<accession>A0A1G7H3L5</accession>
<feature type="transmembrane region" description="Helical" evidence="1">
    <location>
        <begin position="20"/>
        <end position="43"/>
    </location>
</feature>
<gene>
    <name evidence="2" type="ORF">SAMN05216464_11134</name>
</gene>
<name>A0A1G7H3L5_9SPHI</name>
<dbReference type="Proteomes" id="UP000199072">
    <property type="component" value="Unassembled WGS sequence"/>
</dbReference>
<keyword evidence="3" id="KW-1185">Reference proteome</keyword>
<protein>
    <submittedName>
        <fullName evidence="2">Uncharacterized protein</fullName>
    </submittedName>
</protein>
<keyword evidence="1" id="KW-0812">Transmembrane</keyword>
<keyword evidence="1" id="KW-1133">Transmembrane helix</keyword>
<evidence type="ECO:0000256" key="1">
    <source>
        <dbReference type="SAM" id="Phobius"/>
    </source>
</evidence>
<organism evidence="2 3">
    <name type="scientific">Mucilaginibacter pineti</name>
    <dbReference type="NCBI Taxonomy" id="1391627"/>
    <lineage>
        <taxon>Bacteria</taxon>
        <taxon>Pseudomonadati</taxon>
        <taxon>Bacteroidota</taxon>
        <taxon>Sphingobacteriia</taxon>
        <taxon>Sphingobacteriales</taxon>
        <taxon>Sphingobacteriaceae</taxon>
        <taxon>Mucilaginibacter</taxon>
    </lineage>
</organism>
<dbReference type="EMBL" id="FNAI01000011">
    <property type="protein sequence ID" value="SDE94739.1"/>
    <property type="molecule type" value="Genomic_DNA"/>
</dbReference>
<dbReference type="AlphaFoldDB" id="A0A1G7H3L5"/>
<keyword evidence="1" id="KW-0472">Membrane</keyword>
<evidence type="ECO:0000313" key="3">
    <source>
        <dbReference type="Proteomes" id="UP000199072"/>
    </source>
</evidence>
<evidence type="ECO:0000313" key="2">
    <source>
        <dbReference type="EMBL" id="SDE94739.1"/>
    </source>
</evidence>
<sequence length="84" mass="9601">MKTFDAATIGDMAEDYASQTVFAAMAALCIRFITAYLAASVWFQTISIMPFFACTYARKRIVNRITHQRKFALFQRCGRQGIYN</sequence>
<reference evidence="2 3" key="1">
    <citation type="submission" date="2016-10" db="EMBL/GenBank/DDBJ databases">
        <authorList>
            <person name="de Groot N.N."/>
        </authorList>
    </citation>
    <scope>NUCLEOTIDE SEQUENCE [LARGE SCALE GENOMIC DNA]</scope>
    <source>
        <strain evidence="2 3">47C3B</strain>
    </source>
</reference>